<keyword evidence="2" id="KW-0472">Membrane</keyword>
<protein>
    <submittedName>
        <fullName evidence="3">Uncharacterized protein</fullName>
    </submittedName>
</protein>
<gene>
    <name evidence="3" type="ORF">HJG40_07155</name>
</gene>
<keyword evidence="4" id="KW-1185">Reference proteome</keyword>
<feature type="transmembrane region" description="Helical" evidence="2">
    <location>
        <begin position="14"/>
        <end position="37"/>
    </location>
</feature>
<accession>A0ABS5ZQX8</accession>
<feature type="transmembrane region" description="Helical" evidence="2">
    <location>
        <begin position="44"/>
        <end position="61"/>
    </location>
</feature>
<name>A0ABS5ZQX8_9PROT</name>
<dbReference type="EMBL" id="JABELD010000051">
    <property type="protein sequence ID" value="MBU2738573.1"/>
    <property type="molecule type" value="Genomic_DNA"/>
</dbReference>
<dbReference type="Proteomes" id="UP001197028">
    <property type="component" value="Unassembled WGS sequence"/>
</dbReference>
<dbReference type="RefSeq" id="WP_215863539.1">
    <property type="nucleotide sequence ID" value="NZ_JABELD010000051.1"/>
</dbReference>
<evidence type="ECO:0000313" key="3">
    <source>
        <dbReference type="EMBL" id="MBU2738573.1"/>
    </source>
</evidence>
<proteinExistence type="predicted"/>
<organism evidence="3 4">
    <name type="scientific">Acidithiobacillus concretivorus</name>
    <dbReference type="NCBI Taxonomy" id="3063952"/>
    <lineage>
        <taxon>Bacteria</taxon>
        <taxon>Pseudomonadati</taxon>
        <taxon>Pseudomonadota</taxon>
        <taxon>Acidithiobacillia</taxon>
        <taxon>Acidithiobacillales</taxon>
        <taxon>Acidithiobacillaceae</taxon>
        <taxon>Acidithiobacillus</taxon>
    </lineage>
</organism>
<sequence length="351" mass="37820">MLGFPPMICEFQGWAQGGLGMAILGAGLVFAIGLMVYLRWTGNIPYVIGGALLMYYGIPVIEDMFHWDQDCAVIRTQFAQQEQYAANTRVCENNLFNTEAQTGEDCSCNGESVTPDCESYYAACENQVSYTDTQTSQCSCAFSDQTQSASPYCSAIPNNARPPAQSSKGVACNRSNGGWDGVAQACADPQYQAAMSQSEWIAPTTNFYDGDINGAAFYSYQTEIDNPTGEPKTVYWYGESDNEGWYDLNGQQVGNDNNWAGVDEMPIVLQPGENKLTVTVQNFDQSSSAQNDYGANPSGTIDQIDGPNGTVYSSTGGDSWYQIPTVPPSALSPPPSGPTVNCYTQSCAATP</sequence>
<evidence type="ECO:0000313" key="4">
    <source>
        <dbReference type="Proteomes" id="UP001197028"/>
    </source>
</evidence>
<reference evidence="3 4" key="1">
    <citation type="journal article" date="2021" name="ISME J.">
        <title>Genomic evolution of the class Acidithiobacillia: deep-branching Proteobacteria living in extreme acidic conditions.</title>
        <authorList>
            <person name="Moya-Beltran A."/>
            <person name="Beard S."/>
            <person name="Rojas-Villalobos C."/>
            <person name="Issotta F."/>
            <person name="Gallardo Y."/>
            <person name="Ulloa R."/>
            <person name="Giaveno A."/>
            <person name="Degli Esposti M."/>
            <person name="Johnson D.B."/>
            <person name="Quatrini R."/>
        </authorList>
    </citation>
    <scope>NUCLEOTIDE SEQUENCE [LARGE SCALE GENOMIC DNA]</scope>
    <source>
        <strain evidence="3 4">ATCC 19703</strain>
    </source>
</reference>
<feature type="region of interest" description="Disordered" evidence="1">
    <location>
        <begin position="287"/>
        <end position="307"/>
    </location>
</feature>
<comment type="caution">
    <text evidence="3">The sequence shown here is derived from an EMBL/GenBank/DDBJ whole genome shotgun (WGS) entry which is preliminary data.</text>
</comment>
<evidence type="ECO:0000256" key="1">
    <source>
        <dbReference type="SAM" id="MobiDB-lite"/>
    </source>
</evidence>
<evidence type="ECO:0000256" key="2">
    <source>
        <dbReference type="SAM" id="Phobius"/>
    </source>
</evidence>
<keyword evidence="2" id="KW-0812">Transmembrane</keyword>
<feature type="compositionally biased region" description="Polar residues" evidence="1">
    <location>
        <begin position="287"/>
        <end position="301"/>
    </location>
</feature>
<keyword evidence="2" id="KW-1133">Transmembrane helix</keyword>
<dbReference type="Gene3D" id="2.60.120.260">
    <property type="entry name" value="Galactose-binding domain-like"/>
    <property type="match status" value="1"/>
</dbReference>